<name>A0ABT4WJ38_9FLAO</name>
<evidence type="ECO:0000313" key="2">
    <source>
        <dbReference type="Proteomes" id="UP001212170"/>
    </source>
</evidence>
<dbReference type="RefSeq" id="WP_271338569.1">
    <property type="nucleotide sequence ID" value="NZ_JAMZNK010000071.1"/>
</dbReference>
<evidence type="ECO:0008006" key="3">
    <source>
        <dbReference type="Google" id="ProtNLM"/>
    </source>
</evidence>
<reference evidence="1 2" key="1">
    <citation type="journal article" date="2023" name="Chemosphere">
        <title>Whole genome analysis of Flavobacterium aziz-sancarii sp. nov., isolated from Ardley Island (Antarctica), revealed a rich resistome and bioremediation potential.</title>
        <authorList>
            <person name="Otur C."/>
            <person name="Okay S."/>
            <person name="Kurt-Kizildogan A."/>
        </authorList>
    </citation>
    <scope>NUCLEOTIDE SEQUENCE [LARGE SCALE GENOMIC DNA]</scope>
    <source>
        <strain evidence="1 2">AC</strain>
    </source>
</reference>
<gene>
    <name evidence="1" type="ORF">NJT12_23585</name>
</gene>
<dbReference type="EMBL" id="JAMZNK010000071">
    <property type="protein sequence ID" value="MDA6072608.1"/>
    <property type="molecule type" value="Genomic_DNA"/>
</dbReference>
<dbReference type="Proteomes" id="UP001212170">
    <property type="component" value="Unassembled WGS sequence"/>
</dbReference>
<evidence type="ECO:0000313" key="1">
    <source>
        <dbReference type="EMBL" id="MDA6072608.1"/>
    </source>
</evidence>
<protein>
    <recommendedName>
        <fullName evidence="3">DUF4468 domain-containing protein</fullName>
    </recommendedName>
</protein>
<accession>A0ABT4WJ38</accession>
<organism evidence="1 2">
    <name type="scientific">Flavobacterium azizsancarii</name>
    <dbReference type="NCBI Taxonomy" id="2961580"/>
    <lineage>
        <taxon>Bacteria</taxon>
        <taxon>Pseudomonadati</taxon>
        <taxon>Bacteroidota</taxon>
        <taxon>Flavobacteriia</taxon>
        <taxon>Flavobacteriales</taxon>
        <taxon>Flavobacteriaceae</taxon>
        <taxon>Flavobacterium</taxon>
    </lineage>
</organism>
<sequence length="200" mass="23496">MKIMNYQFITGNLPQIQWHKMQLFFFLVLNIPSQAQTILPDSITIYKSWNDKNGKNKLAVKVNALCNPDRPPFDGHETKIEAKIQNSKGRQDMVYNDEDYQMEMILFRGNDIWLEEFNEIKAVFIPFFYCGNSDSDIKASFIIFYNTKKYLYHINFHCTEDGTCKVNDNLNTKLNELSPALRNSFIKSLKSKYNKYSNLN</sequence>
<comment type="caution">
    <text evidence="1">The sequence shown here is derived from an EMBL/GenBank/DDBJ whole genome shotgun (WGS) entry which is preliminary data.</text>
</comment>
<keyword evidence="2" id="KW-1185">Reference proteome</keyword>
<proteinExistence type="predicted"/>